<evidence type="ECO:0000313" key="2">
    <source>
        <dbReference type="Proteomes" id="UP000466332"/>
    </source>
</evidence>
<protein>
    <submittedName>
        <fullName evidence="1">Uncharacterized protein</fullName>
    </submittedName>
</protein>
<evidence type="ECO:0000313" key="1">
    <source>
        <dbReference type="EMBL" id="MYN42709.1"/>
    </source>
</evidence>
<organism evidence="1 2">
    <name type="scientific">Duganella margarita</name>
    <dbReference type="NCBI Taxonomy" id="2692170"/>
    <lineage>
        <taxon>Bacteria</taxon>
        <taxon>Pseudomonadati</taxon>
        <taxon>Pseudomonadota</taxon>
        <taxon>Betaproteobacteria</taxon>
        <taxon>Burkholderiales</taxon>
        <taxon>Oxalobacteraceae</taxon>
        <taxon>Telluria group</taxon>
        <taxon>Duganella</taxon>
    </lineage>
</organism>
<name>A0ABW9WR39_9BURK</name>
<gene>
    <name evidence="1" type="ORF">GTP55_25525</name>
</gene>
<sequence>MVVDPRFEQDPNGEWFWTIRNLGELGIGIHDATARFSSQEEALADFERWSDASSPTGTNNRFNASTRHGEVLVSARLTNSGAITEVSWGPCDLVQTLTYKFRGTMPPLASESVTADIVAKMALSHFDSLESPKTKTMVFRIGDIDVNGSLRLIPVV</sequence>
<accession>A0ABW9WR39</accession>
<proteinExistence type="predicted"/>
<reference evidence="1 2" key="1">
    <citation type="submission" date="2019-12" db="EMBL/GenBank/DDBJ databases">
        <title>Novel species isolated from a subtropical stream in China.</title>
        <authorList>
            <person name="Lu H."/>
        </authorList>
    </citation>
    <scope>NUCLEOTIDE SEQUENCE [LARGE SCALE GENOMIC DNA]</scope>
    <source>
        <strain evidence="1 2">FT109W</strain>
    </source>
</reference>
<dbReference type="RefSeq" id="WP_161047597.1">
    <property type="nucleotide sequence ID" value="NZ_WWCS01000024.1"/>
</dbReference>
<dbReference type="EMBL" id="WWCS01000024">
    <property type="protein sequence ID" value="MYN42709.1"/>
    <property type="molecule type" value="Genomic_DNA"/>
</dbReference>
<comment type="caution">
    <text evidence="1">The sequence shown here is derived from an EMBL/GenBank/DDBJ whole genome shotgun (WGS) entry which is preliminary data.</text>
</comment>
<dbReference type="Proteomes" id="UP000466332">
    <property type="component" value="Unassembled WGS sequence"/>
</dbReference>
<keyword evidence="2" id="KW-1185">Reference proteome</keyword>